<dbReference type="OrthoDB" id="9794948at2"/>
<dbReference type="SUPFAM" id="SSF50475">
    <property type="entry name" value="FMN-binding split barrel"/>
    <property type="match status" value="1"/>
</dbReference>
<dbReference type="Pfam" id="PF04299">
    <property type="entry name" value="FMN_bind_2"/>
    <property type="match status" value="1"/>
</dbReference>
<evidence type="ECO:0000313" key="1">
    <source>
        <dbReference type="EMBL" id="AWB34811.1"/>
    </source>
</evidence>
<dbReference type="InterPro" id="IPR012349">
    <property type="entry name" value="Split_barrel_FMN-bd"/>
</dbReference>
<keyword evidence="2" id="KW-1185">Reference proteome</keyword>
<dbReference type="KEGG" id="boz:DBV39_14970"/>
<dbReference type="PIRSF" id="PIRSF010372">
    <property type="entry name" value="PaiB"/>
    <property type="match status" value="1"/>
</dbReference>
<organism evidence="1 2">
    <name type="scientific">Orrella marina</name>
    <dbReference type="NCBI Taxonomy" id="2163011"/>
    <lineage>
        <taxon>Bacteria</taxon>
        <taxon>Pseudomonadati</taxon>
        <taxon>Pseudomonadota</taxon>
        <taxon>Betaproteobacteria</taxon>
        <taxon>Burkholderiales</taxon>
        <taxon>Alcaligenaceae</taxon>
        <taxon>Orrella</taxon>
    </lineage>
</organism>
<dbReference type="AlphaFoldDB" id="A0A2R4XM34"/>
<gene>
    <name evidence="1" type="ORF">DBV39_14970</name>
</gene>
<dbReference type="Gene3D" id="2.30.110.10">
    <property type="entry name" value="Electron Transport, Fmn-binding Protein, Chain A"/>
    <property type="match status" value="1"/>
</dbReference>
<reference evidence="1 2" key="1">
    <citation type="submission" date="2018-04" db="EMBL/GenBank/DDBJ databases">
        <title>Bordetella sp. HZ20 isolated from seawater.</title>
        <authorList>
            <person name="Sun C."/>
        </authorList>
    </citation>
    <scope>NUCLEOTIDE SEQUENCE [LARGE SCALE GENOMIC DNA]</scope>
    <source>
        <strain evidence="1 2">HZ20</strain>
    </source>
</reference>
<dbReference type="PANTHER" id="PTHR35802">
    <property type="entry name" value="PROTEASE SYNTHASE AND SPORULATION PROTEIN PAI 2"/>
    <property type="match status" value="1"/>
</dbReference>
<dbReference type="InterPro" id="IPR007396">
    <property type="entry name" value="TR_PAI2-type"/>
</dbReference>
<protein>
    <submittedName>
        <fullName evidence="1">Transcriptional regulator</fullName>
    </submittedName>
</protein>
<name>A0A2R4XM34_9BURK</name>
<dbReference type="RefSeq" id="WP_108622221.1">
    <property type="nucleotide sequence ID" value="NZ_CP028901.1"/>
</dbReference>
<accession>A0A2R4XM34</accession>
<dbReference type="PANTHER" id="PTHR35802:SF1">
    <property type="entry name" value="PROTEASE SYNTHASE AND SPORULATION PROTEIN PAI 2"/>
    <property type="match status" value="1"/>
</dbReference>
<sequence>MYQPAHFNAPDTAAVDEIVRRYPLANLVLATAPGQPLSVDPVVLSCSGPVVAGAQLMGHIARANPLSAMITSADQPLQVTAIFMGPRAYITPNWYPSKQVHHRVVPTYNYCTVVVHGRICLADDPAQKLEIVRELTQQMERGRPDAWSVDDAPAEYIDQMLKSITGLRIEIDQVQAKFKISQNRDPLDRGSVQMELESQSYQTDAQVMANLMERFQP</sequence>
<dbReference type="EMBL" id="CP028901">
    <property type="protein sequence ID" value="AWB34811.1"/>
    <property type="molecule type" value="Genomic_DNA"/>
</dbReference>
<dbReference type="Proteomes" id="UP000244571">
    <property type="component" value="Chromosome"/>
</dbReference>
<proteinExistence type="predicted"/>
<evidence type="ECO:0000313" key="2">
    <source>
        <dbReference type="Proteomes" id="UP000244571"/>
    </source>
</evidence>